<dbReference type="NCBIfam" id="TIGR00797">
    <property type="entry name" value="matE"/>
    <property type="match status" value="1"/>
</dbReference>
<dbReference type="InterPro" id="IPR002528">
    <property type="entry name" value="MATE_fam"/>
</dbReference>
<comment type="similarity">
    <text evidence="2">Belongs to the multi antimicrobial extrusion (MATE) (TC 2.A.66.1) family.</text>
</comment>
<evidence type="ECO:0000256" key="1">
    <source>
        <dbReference type="ARBA" id="ARBA00004141"/>
    </source>
</evidence>
<evidence type="ECO:0000256" key="5">
    <source>
        <dbReference type="ARBA" id="ARBA00023136"/>
    </source>
</evidence>
<dbReference type="EMBL" id="CM007386">
    <property type="protein sequence ID" value="ONK66341.1"/>
    <property type="molecule type" value="Genomic_DNA"/>
</dbReference>
<dbReference type="GO" id="GO:0016020">
    <property type="term" value="C:membrane"/>
    <property type="evidence" value="ECO:0007669"/>
    <property type="project" value="UniProtKB-SubCell"/>
</dbReference>
<accession>A0A5P1EP57</accession>
<feature type="transmembrane region" description="Helical" evidence="6">
    <location>
        <begin position="143"/>
        <end position="163"/>
    </location>
</feature>
<name>A0A5P1EP57_ASPOF</name>
<dbReference type="PANTHER" id="PTHR11206">
    <property type="entry name" value="MULTIDRUG RESISTANCE PROTEIN"/>
    <property type="match status" value="1"/>
</dbReference>
<dbReference type="GO" id="GO:0042910">
    <property type="term" value="F:xenobiotic transmembrane transporter activity"/>
    <property type="evidence" value="ECO:0007669"/>
    <property type="project" value="InterPro"/>
</dbReference>
<evidence type="ECO:0000256" key="3">
    <source>
        <dbReference type="ARBA" id="ARBA00022692"/>
    </source>
</evidence>
<evidence type="ECO:0000256" key="4">
    <source>
        <dbReference type="ARBA" id="ARBA00022989"/>
    </source>
</evidence>
<dbReference type="Proteomes" id="UP000243459">
    <property type="component" value="Chromosome 6"/>
</dbReference>
<feature type="transmembrane region" description="Helical" evidence="6">
    <location>
        <begin position="59"/>
        <end position="80"/>
    </location>
</feature>
<evidence type="ECO:0000313" key="7">
    <source>
        <dbReference type="EMBL" id="ONK66341.1"/>
    </source>
</evidence>
<protein>
    <recommendedName>
        <fullName evidence="9">Protein DETOXIFICATION</fullName>
    </recommendedName>
</protein>
<dbReference type="Pfam" id="PF01554">
    <property type="entry name" value="MatE"/>
    <property type="match status" value="1"/>
</dbReference>
<dbReference type="GO" id="GO:1990961">
    <property type="term" value="P:xenobiotic detoxification by transmembrane export across the plasma membrane"/>
    <property type="evidence" value="ECO:0007669"/>
    <property type="project" value="InterPro"/>
</dbReference>
<evidence type="ECO:0000256" key="6">
    <source>
        <dbReference type="SAM" id="Phobius"/>
    </source>
</evidence>
<reference evidence="8" key="1">
    <citation type="journal article" date="2017" name="Nat. Commun.">
        <title>The asparagus genome sheds light on the origin and evolution of a young Y chromosome.</title>
        <authorList>
            <person name="Harkess A."/>
            <person name="Zhou J."/>
            <person name="Xu C."/>
            <person name="Bowers J.E."/>
            <person name="Van der Hulst R."/>
            <person name="Ayyampalayam S."/>
            <person name="Mercati F."/>
            <person name="Riccardi P."/>
            <person name="McKain M.R."/>
            <person name="Kakrana A."/>
            <person name="Tang H."/>
            <person name="Ray J."/>
            <person name="Groenendijk J."/>
            <person name="Arikit S."/>
            <person name="Mathioni S.M."/>
            <person name="Nakano M."/>
            <person name="Shan H."/>
            <person name="Telgmann-Rauber A."/>
            <person name="Kanno A."/>
            <person name="Yue Z."/>
            <person name="Chen H."/>
            <person name="Li W."/>
            <person name="Chen Y."/>
            <person name="Xu X."/>
            <person name="Zhang Y."/>
            <person name="Luo S."/>
            <person name="Chen H."/>
            <person name="Gao J."/>
            <person name="Mao Z."/>
            <person name="Pires J.C."/>
            <person name="Luo M."/>
            <person name="Kudrna D."/>
            <person name="Wing R.A."/>
            <person name="Meyers B.C."/>
            <person name="Yi K."/>
            <person name="Kong H."/>
            <person name="Lavrijsen P."/>
            <person name="Sunseri F."/>
            <person name="Falavigna A."/>
            <person name="Ye Y."/>
            <person name="Leebens-Mack J.H."/>
            <person name="Chen G."/>
        </authorList>
    </citation>
    <scope>NUCLEOTIDE SEQUENCE [LARGE SCALE GENOMIC DNA]</scope>
    <source>
        <strain evidence="8">cv. DH0086</strain>
    </source>
</reference>
<sequence>MACFSAMSVYRSGLGNKGAALAISVSYWINVLQLALHLQFSQACKKTWNGVSKEALHHVFNFLELAIPSAFMTCLEYWSFEMVVLLSGLLSNPKLETSTLSISLSTMWMVYMVPTGLSSALSIRVSNELGGGQPQAARQSVRATFIITVTEGLLVALATILLRDVWGYLFSNEEEVVKYVSRMMPVLATSDFLDGIQCALSGAARGCGWQKTCSYINLGAYYVVGIPSAILFAFVLHVGGKGLWMGIICALTVEVLVLLVIILRTDWDNEARKARDRVYNSAMTVDATG</sequence>
<feature type="transmembrane region" description="Helical" evidence="6">
    <location>
        <begin position="100"/>
        <end position="123"/>
    </location>
</feature>
<organism evidence="7 8">
    <name type="scientific">Asparagus officinalis</name>
    <name type="common">Garden asparagus</name>
    <dbReference type="NCBI Taxonomy" id="4686"/>
    <lineage>
        <taxon>Eukaryota</taxon>
        <taxon>Viridiplantae</taxon>
        <taxon>Streptophyta</taxon>
        <taxon>Embryophyta</taxon>
        <taxon>Tracheophyta</taxon>
        <taxon>Spermatophyta</taxon>
        <taxon>Magnoliopsida</taxon>
        <taxon>Liliopsida</taxon>
        <taxon>Asparagales</taxon>
        <taxon>Asparagaceae</taxon>
        <taxon>Asparagoideae</taxon>
        <taxon>Asparagus</taxon>
    </lineage>
</organism>
<comment type="subcellular location">
    <subcellularLocation>
        <location evidence="1">Membrane</location>
        <topology evidence="1">Multi-pass membrane protein</topology>
    </subcellularLocation>
</comment>
<dbReference type="AlphaFoldDB" id="A0A5P1EP57"/>
<evidence type="ECO:0008006" key="9">
    <source>
        <dbReference type="Google" id="ProtNLM"/>
    </source>
</evidence>
<dbReference type="InterPro" id="IPR045069">
    <property type="entry name" value="MATE_euk"/>
</dbReference>
<keyword evidence="5 6" id="KW-0472">Membrane</keyword>
<feature type="transmembrane region" description="Helical" evidence="6">
    <location>
        <begin position="20"/>
        <end position="38"/>
    </location>
</feature>
<dbReference type="OMA" id="MACFSAM"/>
<dbReference type="Gramene" id="ONK66341">
    <property type="protein sequence ID" value="ONK66341"/>
    <property type="gene ID" value="A4U43_C06F6730"/>
</dbReference>
<dbReference type="GO" id="GO:0015297">
    <property type="term" value="F:antiporter activity"/>
    <property type="evidence" value="ECO:0007669"/>
    <property type="project" value="InterPro"/>
</dbReference>
<evidence type="ECO:0000313" key="8">
    <source>
        <dbReference type="Proteomes" id="UP000243459"/>
    </source>
</evidence>
<proteinExistence type="inferred from homology"/>
<keyword evidence="8" id="KW-1185">Reference proteome</keyword>
<feature type="transmembrane region" description="Helical" evidence="6">
    <location>
        <begin position="242"/>
        <end position="263"/>
    </location>
</feature>
<dbReference type="CDD" id="cd13132">
    <property type="entry name" value="MATE_eukaryotic"/>
    <property type="match status" value="1"/>
</dbReference>
<gene>
    <name evidence="7" type="ORF">A4U43_C06F6730</name>
</gene>
<evidence type="ECO:0000256" key="2">
    <source>
        <dbReference type="ARBA" id="ARBA00010199"/>
    </source>
</evidence>
<keyword evidence="3 6" id="KW-0812">Transmembrane</keyword>
<keyword evidence="4 6" id="KW-1133">Transmembrane helix</keyword>
<feature type="transmembrane region" description="Helical" evidence="6">
    <location>
        <begin position="215"/>
        <end position="236"/>
    </location>
</feature>